<sequence length="300" mass="30314">MAADLLGLAQLLLNGLALGAAYALVALGFVLILNATGAVNFAQGDLVMLGGYVAIALSRWLDLAGIDLSGPALLPLVMLAMAGCGLLFSALAWRPFRSRPPIFGLLATVALGLVLQEAMNALEGAAPRAGPTLVGTGDLRIGPFGLSRSALGIMAAALVIGLAQAWLLGHTQFGRRLRASAQDPVTARALGLPVDRLIAGSFALAAALAGAVGLLLSGPYFVTPSMGNDLILRAYIAVTIGGWGSLKGAVAGALLIALFESVVAGYTSSVAATAALYGVVLLVLAVRPAGLFPEPLGRRA</sequence>
<evidence type="ECO:0000256" key="8">
    <source>
        <dbReference type="ARBA" id="ARBA00037998"/>
    </source>
</evidence>
<dbReference type="AlphaFoldDB" id="A0A8J3E604"/>
<feature type="transmembrane region" description="Helical" evidence="9">
    <location>
        <begin position="266"/>
        <end position="286"/>
    </location>
</feature>
<keyword evidence="7 9" id="KW-0472">Membrane</keyword>
<comment type="subcellular location">
    <subcellularLocation>
        <location evidence="1">Cell membrane</location>
        <topology evidence="1">Multi-pass membrane protein</topology>
    </subcellularLocation>
</comment>
<keyword evidence="3" id="KW-1003">Cell membrane</keyword>
<dbReference type="GO" id="GO:0005886">
    <property type="term" value="C:plasma membrane"/>
    <property type="evidence" value="ECO:0007669"/>
    <property type="project" value="UniProtKB-SubCell"/>
</dbReference>
<evidence type="ECO:0000256" key="5">
    <source>
        <dbReference type="ARBA" id="ARBA00022970"/>
    </source>
</evidence>
<dbReference type="PANTHER" id="PTHR11795">
    <property type="entry name" value="BRANCHED-CHAIN AMINO ACID TRANSPORT SYSTEM PERMEASE PROTEIN LIVH"/>
    <property type="match status" value="1"/>
</dbReference>
<protein>
    <submittedName>
        <fullName evidence="10">Branched-chain amino acid ABC transporter permease</fullName>
    </submittedName>
</protein>
<evidence type="ECO:0000256" key="1">
    <source>
        <dbReference type="ARBA" id="ARBA00004651"/>
    </source>
</evidence>
<evidence type="ECO:0000256" key="7">
    <source>
        <dbReference type="ARBA" id="ARBA00023136"/>
    </source>
</evidence>
<evidence type="ECO:0000256" key="4">
    <source>
        <dbReference type="ARBA" id="ARBA00022692"/>
    </source>
</evidence>
<evidence type="ECO:0000256" key="3">
    <source>
        <dbReference type="ARBA" id="ARBA00022475"/>
    </source>
</evidence>
<organism evidence="10 11">
    <name type="scientific">Aliidongia dinghuensis</name>
    <dbReference type="NCBI Taxonomy" id="1867774"/>
    <lineage>
        <taxon>Bacteria</taxon>
        <taxon>Pseudomonadati</taxon>
        <taxon>Pseudomonadota</taxon>
        <taxon>Alphaproteobacteria</taxon>
        <taxon>Rhodospirillales</taxon>
        <taxon>Dongiaceae</taxon>
        <taxon>Aliidongia</taxon>
    </lineage>
</organism>
<dbReference type="RefSeq" id="WP_229743783.1">
    <property type="nucleotide sequence ID" value="NZ_BMJQ01000009.1"/>
</dbReference>
<feature type="transmembrane region" description="Helical" evidence="9">
    <location>
        <begin position="72"/>
        <end position="93"/>
    </location>
</feature>
<accession>A0A8J3E604</accession>
<dbReference type="InterPro" id="IPR001851">
    <property type="entry name" value="ABC_transp_permease"/>
</dbReference>
<dbReference type="Pfam" id="PF02653">
    <property type="entry name" value="BPD_transp_2"/>
    <property type="match status" value="1"/>
</dbReference>
<dbReference type="PANTHER" id="PTHR11795:SF445">
    <property type="entry name" value="AMINO ACID ABC TRANSPORTER PERMEASE PROTEIN"/>
    <property type="match status" value="1"/>
</dbReference>
<keyword evidence="6 9" id="KW-1133">Transmembrane helix</keyword>
<keyword evidence="4 9" id="KW-0812">Transmembrane</keyword>
<evidence type="ECO:0000256" key="2">
    <source>
        <dbReference type="ARBA" id="ARBA00022448"/>
    </source>
</evidence>
<evidence type="ECO:0000256" key="9">
    <source>
        <dbReference type="SAM" id="Phobius"/>
    </source>
</evidence>
<feature type="transmembrane region" description="Helical" evidence="9">
    <location>
        <begin position="46"/>
        <end position="66"/>
    </location>
</feature>
<evidence type="ECO:0000256" key="6">
    <source>
        <dbReference type="ARBA" id="ARBA00022989"/>
    </source>
</evidence>
<dbReference type="GO" id="GO:0022857">
    <property type="term" value="F:transmembrane transporter activity"/>
    <property type="evidence" value="ECO:0007669"/>
    <property type="project" value="InterPro"/>
</dbReference>
<keyword evidence="2" id="KW-0813">Transport</keyword>
<comment type="similarity">
    <text evidence="8">Belongs to the binding-protein-dependent transport system permease family. LivHM subfamily.</text>
</comment>
<dbReference type="InterPro" id="IPR052157">
    <property type="entry name" value="BCAA_transport_permease"/>
</dbReference>
<keyword evidence="11" id="KW-1185">Reference proteome</keyword>
<comment type="caution">
    <text evidence="10">The sequence shown here is derived from an EMBL/GenBank/DDBJ whole genome shotgun (WGS) entry which is preliminary data.</text>
</comment>
<proteinExistence type="inferred from homology"/>
<feature type="transmembrane region" description="Helical" evidence="9">
    <location>
        <begin position="12"/>
        <end position="34"/>
    </location>
</feature>
<dbReference type="EMBL" id="BMJQ01000009">
    <property type="protein sequence ID" value="GGF25638.1"/>
    <property type="molecule type" value="Genomic_DNA"/>
</dbReference>
<gene>
    <name evidence="10" type="ORF">GCM10011611_34660</name>
</gene>
<evidence type="ECO:0000313" key="10">
    <source>
        <dbReference type="EMBL" id="GGF25638.1"/>
    </source>
</evidence>
<feature type="transmembrane region" description="Helical" evidence="9">
    <location>
        <begin position="197"/>
        <end position="222"/>
    </location>
</feature>
<dbReference type="Proteomes" id="UP000646365">
    <property type="component" value="Unassembled WGS sequence"/>
</dbReference>
<keyword evidence="5" id="KW-0029">Amino-acid transport</keyword>
<feature type="transmembrane region" description="Helical" evidence="9">
    <location>
        <begin position="102"/>
        <end position="122"/>
    </location>
</feature>
<evidence type="ECO:0000313" key="11">
    <source>
        <dbReference type="Proteomes" id="UP000646365"/>
    </source>
</evidence>
<feature type="transmembrane region" description="Helical" evidence="9">
    <location>
        <begin position="149"/>
        <end position="168"/>
    </location>
</feature>
<dbReference type="GO" id="GO:0006865">
    <property type="term" value="P:amino acid transport"/>
    <property type="evidence" value="ECO:0007669"/>
    <property type="project" value="UniProtKB-KW"/>
</dbReference>
<feature type="transmembrane region" description="Helical" evidence="9">
    <location>
        <begin position="234"/>
        <end position="259"/>
    </location>
</feature>
<dbReference type="CDD" id="cd06582">
    <property type="entry name" value="TM_PBP1_LivH_like"/>
    <property type="match status" value="1"/>
</dbReference>
<reference evidence="10" key="1">
    <citation type="journal article" date="2014" name="Int. J. Syst. Evol. Microbiol.">
        <title>Complete genome sequence of Corynebacterium casei LMG S-19264T (=DSM 44701T), isolated from a smear-ripened cheese.</title>
        <authorList>
            <consortium name="US DOE Joint Genome Institute (JGI-PGF)"/>
            <person name="Walter F."/>
            <person name="Albersmeier A."/>
            <person name="Kalinowski J."/>
            <person name="Ruckert C."/>
        </authorList>
    </citation>
    <scope>NUCLEOTIDE SEQUENCE</scope>
    <source>
        <strain evidence="10">CGMCC 1.15725</strain>
    </source>
</reference>
<name>A0A8J3E604_9PROT</name>
<reference evidence="10" key="2">
    <citation type="submission" date="2020-09" db="EMBL/GenBank/DDBJ databases">
        <authorList>
            <person name="Sun Q."/>
            <person name="Zhou Y."/>
        </authorList>
    </citation>
    <scope>NUCLEOTIDE SEQUENCE</scope>
    <source>
        <strain evidence="10">CGMCC 1.15725</strain>
    </source>
</reference>